<reference evidence="2 3" key="1">
    <citation type="journal article" date="2019" name="Genome Biol. Evol.">
        <title>Insights into the evolution of the New World diploid cottons (Gossypium, subgenus Houzingenia) based on genome sequencing.</title>
        <authorList>
            <person name="Grover C.E."/>
            <person name="Arick M.A. 2nd"/>
            <person name="Thrash A."/>
            <person name="Conover J.L."/>
            <person name="Sanders W.S."/>
            <person name="Peterson D.G."/>
            <person name="Frelichowski J.E."/>
            <person name="Scheffler J.A."/>
            <person name="Scheffler B.E."/>
            <person name="Wendel J.F."/>
        </authorList>
    </citation>
    <scope>NUCLEOTIDE SEQUENCE [LARGE SCALE GENOMIC DNA]</scope>
    <source>
        <strain evidence="2">5</strain>
        <tissue evidence="2">Leaf</tissue>
    </source>
</reference>
<keyword evidence="1" id="KW-1133">Transmembrane helix</keyword>
<accession>A0A7J9BBZ3</accession>
<sequence>MAMPLQPYSVGSTYSAVWLGVMPYYGLITLRLYSQNWLLSIPFQKQSLASVLQLPIFIPCFTLPTRKPPPPSPSQD</sequence>
<keyword evidence="1" id="KW-0472">Membrane</keyword>
<dbReference type="OrthoDB" id="1002227at2759"/>
<evidence type="ECO:0000256" key="1">
    <source>
        <dbReference type="SAM" id="Phobius"/>
    </source>
</evidence>
<dbReference type="AlphaFoldDB" id="A0A7J9BBZ3"/>
<protein>
    <submittedName>
        <fullName evidence="2">Uncharacterized protein</fullName>
    </submittedName>
</protein>
<name>A0A7J9BBZ3_GOSGO</name>
<feature type="non-terminal residue" evidence="2">
    <location>
        <position position="76"/>
    </location>
</feature>
<evidence type="ECO:0000313" key="3">
    <source>
        <dbReference type="Proteomes" id="UP000593579"/>
    </source>
</evidence>
<feature type="transmembrane region" description="Helical" evidence="1">
    <location>
        <begin position="12"/>
        <end position="33"/>
    </location>
</feature>
<dbReference type="EMBL" id="JABEZY010000002">
    <property type="protein sequence ID" value="MBA0733835.1"/>
    <property type="molecule type" value="Genomic_DNA"/>
</dbReference>
<keyword evidence="1" id="KW-0812">Transmembrane</keyword>
<evidence type="ECO:0000313" key="2">
    <source>
        <dbReference type="EMBL" id="MBA0733835.1"/>
    </source>
</evidence>
<gene>
    <name evidence="2" type="ORF">Gogos_017807</name>
</gene>
<dbReference type="Proteomes" id="UP000593579">
    <property type="component" value="Unassembled WGS sequence"/>
</dbReference>
<keyword evidence="3" id="KW-1185">Reference proteome</keyword>
<proteinExistence type="predicted"/>
<comment type="caution">
    <text evidence="2">The sequence shown here is derived from an EMBL/GenBank/DDBJ whole genome shotgun (WGS) entry which is preliminary data.</text>
</comment>
<organism evidence="2 3">
    <name type="scientific">Gossypium gossypioides</name>
    <name type="common">Mexican cotton</name>
    <name type="synonym">Selera gossypioides</name>
    <dbReference type="NCBI Taxonomy" id="34282"/>
    <lineage>
        <taxon>Eukaryota</taxon>
        <taxon>Viridiplantae</taxon>
        <taxon>Streptophyta</taxon>
        <taxon>Embryophyta</taxon>
        <taxon>Tracheophyta</taxon>
        <taxon>Spermatophyta</taxon>
        <taxon>Magnoliopsida</taxon>
        <taxon>eudicotyledons</taxon>
        <taxon>Gunneridae</taxon>
        <taxon>Pentapetalae</taxon>
        <taxon>rosids</taxon>
        <taxon>malvids</taxon>
        <taxon>Malvales</taxon>
        <taxon>Malvaceae</taxon>
        <taxon>Malvoideae</taxon>
        <taxon>Gossypium</taxon>
    </lineage>
</organism>